<reference evidence="11 12" key="1">
    <citation type="submission" date="2024-02" db="EMBL/GenBank/DDBJ databases">
        <title>Microbulbifer aestuariivivens NBRC 112533.</title>
        <authorList>
            <person name="Ichikawa N."/>
            <person name="Katano-Makiyama Y."/>
            <person name="Hidaka K."/>
        </authorList>
    </citation>
    <scope>NUCLEOTIDE SEQUENCE [LARGE SCALE GENOMIC DNA]</scope>
    <source>
        <strain evidence="11 12">NBRC 112533</strain>
    </source>
</reference>
<sequence>MRAARRGWSMGGAGLQENPLGESGWAHPLHALVPRTCGLGAAAHLLGFIRYNAPLSLSGGNRSPWLMEKPHFRAALLHPRYWPTWLLFGLWYLLAQLPYRWQLALGRLLGRAMMRLAPSRRTIAERNLALCFPEKSAAERNTLLRENFESNGIALMETGMAWFRSSRWLRDLFTIEGLEYLQAPAGRGQGVVMLAMHFTTLEIGAQFMSLCHPVDGMYRPHKNPVYDYMQRKGRERHGDNTEVFQRKDVRGMLRALKRGRAVWYAPDQDYGIKQGVFAPLFGQPAATVTGTSRFARVGRALVVPYTVTRLEQGAGYKVKVHPPIEEIPSGDELQDAVLVNQFVESRMREHPEQYMWVHRRFKTRPPDAPGIYDGVRKRKKKRRKKVAG</sequence>
<keyword evidence="5 9" id="KW-0448">Lipopolysaccharide biosynthesis</keyword>
<evidence type="ECO:0000256" key="10">
    <source>
        <dbReference type="SAM" id="MobiDB-lite"/>
    </source>
</evidence>
<evidence type="ECO:0000256" key="8">
    <source>
        <dbReference type="ARBA" id="ARBA00023315"/>
    </source>
</evidence>
<keyword evidence="12" id="KW-1185">Reference proteome</keyword>
<evidence type="ECO:0000313" key="12">
    <source>
        <dbReference type="Proteomes" id="UP001408594"/>
    </source>
</evidence>
<dbReference type="HAMAP" id="MF_01942">
    <property type="entry name" value="Lipid_A_LpxL_LpxP"/>
    <property type="match status" value="1"/>
</dbReference>
<accession>A0ABP9WLL0</accession>
<feature type="compositionally biased region" description="Basic residues" evidence="10">
    <location>
        <begin position="376"/>
        <end position="388"/>
    </location>
</feature>
<dbReference type="InterPro" id="IPR004960">
    <property type="entry name" value="LipA_acyltrans"/>
</dbReference>
<dbReference type="EMBL" id="BAABRT010000003">
    <property type="protein sequence ID" value="GAA5524092.1"/>
    <property type="molecule type" value="Genomic_DNA"/>
</dbReference>
<keyword evidence="3 9" id="KW-0808">Transferase</keyword>
<comment type="pathway">
    <text evidence="9">Glycolipid biosynthesis; KDO(2)-lipid A biosynthesis; KDO(2)-lipid A from CMP-3-deoxy-D-manno-octulosonate and lipid IV(A): step 3/4.</text>
</comment>
<comment type="similarity">
    <text evidence="9">Belongs to the LpxL/LpxM/LpxP family.</text>
</comment>
<dbReference type="CDD" id="cd07984">
    <property type="entry name" value="LPLAT_LABLAT-like"/>
    <property type="match status" value="1"/>
</dbReference>
<keyword evidence="6 9" id="KW-1133">Transmembrane helix</keyword>
<evidence type="ECO:0000256" key="5">
    <source>
        <dbReference type="ARBA" id="ARBA00022985"/>
    </source>
</evidence>
<comment type="function">
    <text evidence="9">Catalyzes the transfer of an acyl chain from an acyl-[acyl-carrier-protein] (ACP) to a Kdo(2)-lipid IV(A) to form a Kdo(2)-(acyl)-lipid IV(A).</text>
</comment>
<feature type="short sequence motif" description="HXXXXD motif" evidence="9">
    <location>
        <begin position="197"/>
        <end position="202"/>
    </location>
</feature>
<comment type="subcellular location">
    <subcellularLocation>
        <location evidence="9">Cell inner membrane</location>
        <topology evidence="9">Single-pass membrane protein</topology>
    </subcellularLocation>
</comment>
<gene>
    <name evidence="11" type="primary">lpxL_1</name>
    <name evidence="9" type="synonym">lpxL</name>
    <name evidence="11" type="ORF">Maes01_00645</name>
</gene>
<dbReference type="EC" id="2.3.1.241" evidence="9"/>
<comment type="caution">
    <text evidence="11">The sequence shown here is derived from an EMBL/GenBank/DDBJ whole genome shotgun (WGS) entry which is preliminary data.</text>
</comment>
<dbReference type="RefSeq" id="WP_345548784.1">
    <property type="nucleotide sequence ID" value="NZ_BAABRT010000003.1"/>
</dbReference>
<feature type="region of interest" description="Disordered" evidence="10">
    <location>
        <begin position="367"/>
        <end position="388"/>
    </location>
</feature>
<proteinExistence type="inferred from homology"/>
<comment type="catalytic activity">
    <reaction evidence="9">
        <text>an alpha-Kdo-(2-&gt;4)-alpha-Kdo-(2-&gt;6)-lipid IVA + a fatty acyl-[ACP] = an alpha-Kdo-(2-&gt;4)-alpha-Kdo-(2-&gt;6)-(acyl)-lipid IVA + holo-[ACP]</text>
        <dbReference type="Rhea" id="RHEA:69396"/>
        <dbReference type="Rhea" id="RHEA-COMP:9685"/>
        <dbReference type="Rhea" id="RHEA-COMP:14125"/>
        <dbReference type="ChEBI" id="CHEBI:64479"/>
        <dbReference type="ChEBI" id="CHEBI:138651"/>
        <dbReference type="ChEBI" id="CHEBI:176429"/>
        <dbReference type="ChEBI" id="CHEBI:176430"/>
        <dbReference type="EC" id="2.3.1.241"/>
    </reaction>
</comment>
<comment type="pathway">
    <text evidence="9">Bacterial outer membrane biogenesis; lipopolysaccharide biosynthesis.</text>
</comment>
<dbReference type="PANTHER" id="PTHR30606">
    <property type="entry name" value="LIPID A BIOSYNTHESIS LAUROYL ACYLTRANSFERASE"/>
    <property type="match status" value="1"/>
</dbReference>
<dbReference type="Pfam" id="PF03279">
    <property type="entry name" value="Lip_A_acyltrans"/>
    <property type="match status" value="1"/>
</dbReference>
<keyword evidence="1 9" id="KW-1003">Cell membrane</keyword>
<protein>
    <recommendedName>
        <fullName evidence="9">Lipid A biosynthesis acyltransferase</fullName>
        <ecNumber evidence="9">2.3.1.241</ecNumber>
    </recommendedName>
    <alternativeName>
        <fullName evidence="9">Kdo(2)-lipid IV(A) acyltransferase</fullName>
    </alternativeName>
</protein>
<organism evidence="11 12">
    <name type="scientific">Microbulbifer aestuariivivens</name>
    <dbReference type="NCBI Taxonomy" id="1908308"/>
    <lineage>
        <taxon>Bacteria</taxon>
        <taxon>Pseudomonadati</taxon>
        <taxon>Pseudomonadota</taxon>
        <taxon>Gammaproteobacteria</taxon>
        <taxon>Cellvibrionales</taxon>
        <taxon>Microbulbiferaceae</taxon>
        <taxon>Microbulbifer</taxon>
    </lineage>
</organism>
<evidence type="ECO:0000256" key="1">
    <source>
        <dbReference type="ARBA" id="ARBA00022475"/>
    </source>
</evidence>
<dbReference type="InterPro" id="IPR011920">
    <property type="entry name" value="Lipid_A_LpxL_LpxP"/>
</dbReference>
<evidence type="ECO:0000256" key="4">
    <source>
        <dbReference type="ARBA" id="ARBA00022692"/>
    </source>
</evidence>
<dbReference type="NCBIfam" id="TIGR02207">
    <property type="entry name" value="lipid_A_htrB"/>
    <property type="match status" value="1"/>
</dbReference>
<name>A0ABP9WLL0_9GAMM</name>
<keyword evidence="8 9" id="KW-0012">Acyltransferase</keyword>
<dbReference type="Proteomes" id="UP001408594">
    <property type="component" value="Unassembled WGS sequence"/>
</dbReference>
<evidence type="ECO:0000313" key="11">
    <source>
        <dbReference type="EMBL" id="GAA5524092.1"/>
    </source>
</evidence>
<evidence type="ECO:0000256" key="7">
    <source>
        <dbReference type="ARBA" id="ARBA00023136"/>
    </source>
</evidence>
<dbReference type="PANTHER" id="PTHR30606:SF9">
    <property type="entry name" value="LIPID A BIOSYNTHESIS LAUROYLTRANSFERASE"/>
    <property type="match status" value="1"/>
</dbReference>
<keyword evidence="2 9" id="KW-0997">Cell inner membrane</keyword>
<evidence type="ECO:0000256" key="6">
    <source>
        <dbReference type="ARBA" id="ARBA00022989"/>
    </source>
</evidence>
<evidence type="ECO:0000256" key="2">
    <source>
        <dbReference type="ARBA" id="ARBA00022519"/>
    </source>
</evidence>
<evidence type="ECO:0000256" key="3">
    <source>
        <dbReference type="ARBA" id="ARBA00022679"/>
    </source>
</evidence>
<keyword evidence="7 9" id="KW-0472">Membrane</keyword>
<keyword evidence="4 9" id="KW-0812">Transmembrane</keyword>
<evidence type="ECO:0000256" key="9">
    <source>
        <dbReference type="HAMAP-Rule" id="MF_01942"/>
    </source>
</evidence>